<dbReference type="AlphaFoldDB" id="A0A5N7CTP4"/>
<accession>A0A5N7CTP4</accession>
<name>A0A5N7CTP4_9EURO</name>
<organism evidence="1 2">
    <name type="scientific">Aspergillus pseudonomiae</name>
    <dbReference type="NCBI Taxonomy" id="1506151"/>
    <lineage>
        <taxon>Eukaryota</taxon>
        <taxon>Fungi</taxon>
        <taxon>Dikarya</taxon>
        <taxon>Ascomycota</taxon>
        <taxon>Pezizomycotina</taxon>
        <taxon>Eurotiomycetes</taxon>
        <taxon>Eurotiomycetidae</taxon>
        <taxon>Eurotiales</taxon>
        <taxon>Aspergillaceae</taxon>
        <taxon>Aspergillus</taxon>
        <taxon>Aspergillus subgen. Circumdati</taxon>
    </lineage>
</organism>
<dbReference type="EMBL" id="ML736888">
    <property type="protein sequence ID" value="KAE8397576.1"/>
    <property type="molecule type" value="Genomic_DNA"/>
</dbReference>
<protein>
    <submittedName>
        <fullName evidence="1">Uncharacterized protein</fullName>
    </submittedName>
</protein>
<dbReference type="Proteomes" id="UP000325579">
    <property type="component" value="Unassembled WGS sequence"/>
</dbReference>
<keyword evidence="2" id="KW-1185">Reference proteome</keyword>
<dbReference type="PROSITE" id="PS51257">
    <property type="entry name" value="PROKAR_LIPOPROTEIN"/>
    <property type="match status" value="1"/>
</dbReference>
<proteinExistence type="predicted"/>
<dbReference type="GeneID" id="43668474"/>
<evidence type="ECO:0000313" key="1">
    <source>
        <dbReference type="EMBL" id="KAE8397576.1"/>
    </source>
</evidence>
<sequence length="57" mass="6464">MSRLTRGFQSTLGSISSCSYLLHGRNAAASWLLRGYWIAVTARSTIPRWLHKGNDWL</sequence>
<dbReference type="RefSeq" id="XP_031934895.1">
    <property type="nucleotide sequence ID" value="XM_032083783.1"/>
</dbReference>
<reference evidence="1 2" key="1">
    <citation type="submission" date="2019-04" db="EMBL/GenBank/DDBJ databases">
        <authorList>
            <consortium name="DOE Joint Genome Institute"/>
            <person name="Mondo S."/>
            <person name="Kjaerbolling I."/>
            <person name="Vesth T."/>
            <person name="Frisvad J.C."/>
            <person name="Nybo J.L."/>
            <person name="Theobald S."/>
            <person name="Kildgaard S."/>
            <person name="Isbrandt T."/>
            <person name="Kuo A."/>
            <person name="Sato A."/>
            <person name="Lyhne E.K."/>
            <person name="Kogle M.E."/>
            <person name="Wiebenga A."/>
            <person name="Kun R.S."/>
            <person name="Lubbers R.J."/>
            <person name="Makela M.R."/>
            <person name="Barry K."/>
            <person name="Chovatia M."/>
            <person name="Clum A."/>
            <person name="Daum C."/>
            <person name="Haridas S."/>
            <person name="He G."/>
            <person name="LaButti K."/>
            <person name="Lipzen A."/>
            <person name="Riley R."/>
            <person name="Salamov A."/>
            <person name="Simmons B.A."/>
            <person name="Magnuson J.K."/>
            <person name="Henrissat B."/>
            <person name="Mortensen U.H."/>
            <person name="Larsen T.O."/>
            <person name="Devries R.P."/>
            <person name="Grigoriev I.V."/>
            <person name="Machida M."/>
            <person name="Baker S.E."/>
            <person name="Andersen M.R."/>
            <person name="Cantor M.N."/>
            <person name="Hua S.X."/>
        </authorList>
    </citation>
    <scope>NUCLEOTIDE SEQUENCE [LARGE SCALE GENOMIC DNA]</scope>
    <source>
        <strain evidence="1 2">CBS 119388</strain>
    </source>
</reference>
<gene>
    <name evidence="1" type="ORF">BDV37DRAFT_265439</name>
</gene>
<evidence type="ECO:0000313" key="2">
    <source>
        <dbReference type="Proteomes" id="UP000325579"/>
    </source>
</evidence>